<sequence>MQVEMGESKRGGRGRREERVVRVGERGWGERGSERRERECGEREGVWGERECGERRGSVGRGREIRGSGVERWVREGRWERTGVGRGDKTTERLNFFKSVNKPTSVTALYFHKWESYWMMPQVGDFLRDLQFPLSLHSGAAPLSFHFTLIGFSRPLYIWICSAGKELLQHYHVALHVVLQVLLNYLLLLIVGAMLAEWLAHLPPTKANRVQSPAVSLDFHMWESCRTMLFICRFSQVSPITPNLSLLRCSILTLITLIGSQDFAGPCGLAARALAFPQVNRVQFPAKSLPHFRTGEMCQMMPLVHCFFLGDLPFHPPLHSGTAPFPPCFILIGSHDLAPRRVSALAVAGCGLVIRAPIFGLQGITAKQVQHEKDPAPKKISDSDSASQYLERTSVQWLEESISWKPTALQPTSERHVAAVTQSYLGKCQGQGMNSEISIWDQPQVGWPKGGRGPQNPMPDRGWKGICSESQNSQQGWPAKGMVVVPPSLPQDNRVGWRRRKSPLFTGSLLFIRGSPILWPYGLVRVLEYSGPLRSCATVVSQCLHRFPFSQPDCRILITCAVAVRVGTLQGGGKR</sequence>
<proteinExistence type="predicted"/>
<evidence type="ECO:0000313" key="3">
    <source>
        <dbReference type="Proteomes" id="UP001159363"/>
    </source>
</evidence>
<name>A0ABQ9HYN7_9NEOP</name>
<keyword evidence="3" id="KW-1185">Reference proteome</keyword>
<accession>A0ABQ9HYN7</accession>
<gene>
    <name evidence="2" type="ORF">PR048_008644</name>
</gene>
<dbReference type="EMBL" id="JARBHB010000003">
    <property type="protein sequence ID" value="KAJ8889150.1"/>
    <property type="molecule type" value="Genomic_DNA"/>
</dbReference>
<evidence type="ECO:0000313" key="2">
    <source>
        <dbReference type="EMBL" id="KAJ8889150.1"/>
    </source>
</evidence>
<keyword evidence="1" id="KW-1133">Transmembrane helix</keyword>
<dbReference type="Proteomes" id="UP001159363">
    <property type="component" value="Chromosome 3"/>
</dbReference>
<keyword evidence="1" id="KW-0472">Membrane</keyword>
<protein>
    <submittedName>
        <fullName evidence="2">Uncharacterized protein</fullName>
    </submittedName>
</protein>
<reference evidence="2 3" key="1">
    <citation type="submission" date="2023-02" db="EMBL/GenBank/DDBJ databases">
        <title>LHISI_Scaffold_Assembly.</title>
        <authorList>
            <person name="Stuart O.P."/>
            <person name="Cleave R."/>
            <person name="Magrath M.J.L."/>
            <person name="Mikheyev A.S."/>
        </authorList>
    </citation>
    <scope>NUCLEOTIDE SEQUENCE [LARGE SCALE GENOMIC DNA]</scope>
    <source>
        <strain evidence="2">Daus_M_001</strain>
        <tissue evidence="2">Leg muscle</tissue>
    </source>
</reference>
<organism evidence="2 3">
    <name type="scientific">Dryococelus australis</name>
    <dbReference type="NCBI Taxonomy" id="614101"/>
    <lineage>
        <taxon>Eukaryota</taxon>
        <taxon>Metazoa</taxon>
        <taxon>Ecdysozoa</taxon>
        <taxon>Arthropoda</taxon>
        <taxon>Hexapoda</taxon>
        <taxon>Insecta</taxon>
        <taxon>Pterygota</taxon>
        <taxon>Neoptera</taxon>
        <taxon>Polyneoptera</taxon>
        <taxon>Phasmatodea</taxon>
        <taxon>Verophasmatodea</taxon>
        <taxon>Anareolatae</taxon>
        <taxon>Phasmatidae</taxon>
        <taxon>Eurycanthinae</taxon>
        <taxon>Dryococelus</taxon>
    </lineage>
</organism>
<keyword evidence="1" id="KW-0812">Transmembrane</keyword>
<evidence type="ECO:0000256" key="1">
    <source>
        <dbReference type="SAM" id="Phobius"/>
    </source>
</evidence>
<feature type="transmembrane region" description="Helical" evidence="1">
    <location>
        <begin position="173"/>
        <end position="196"/>
    </location>
</feature>
<comment type="caution">
    <text evidence="2">The sequence shown here is derived from an EMBL/GenBank/DDBJ whole genome shotgun (WGS) entry which is preliminary data.</text>
</comment>